<comment type="caution">
    <text evidence="2">The sequence shown here is derived from an EMBL/GenBank/DDBJ whole genome shotgun (WGS) entry which is preliminary data.</text>
</comment>
<organism evidence="2 3">
    <name type="scientific">Candidatus Rhodoblastus alkanivorans</name>
    <dbReference type="NCBI Taxonomy" id="2954117"/>
    <lineage>
        <taxon>Bacteria</taxon>
        <taxon>Pseudomonadati</taxon>
        <taxon>Pseudomonadota</taxon>
        <taxon>Alphaproteobacteria</taxon>
        <taxon>Hyphomicrobiales</taxon>
        <taxon>Rhodoblastaceae</taxon>
        <taxon>Rhodoblastus</taxon>
    </lineage>
</organism>
<protein>
    <submittedName>
        <fullName evidence="2">GNAT family N-acetyltransferase</fullName>
    </submittedName>
</protein>
<dbReference type="InterPro" id="IPR051531">
    <property type="entry name" value="N-acetyltransferase"/>
</dbReference>
<feature type="domain" description="N-acetyltransferase" evidence="1">
    <location>
        <begin position="13"/>
        <end position="181"/>
    </location>
</feature>
<evidence type="ECO:0000313" key="3">
    <source>
        <dbReference type="Proteomes" id="UP001139104"/>
    </source>
</evidence>
<dbReference type="InterPro" id="IPR000182">
    <property type="entry name" value="GNAT_dom"/>
</dbReference>
<dbReference type="EMBL" id="JAIVFP010000001">
    <property type="protein sequence ID" value="MCI4682321.1"/>
    <property type="molecule type" value="Genomic_DNA"/>
</dbReference>
<sequence length="203" mass="22242">MFPDIARDDVFRLETRRLWLRWPRASDAPAIAALAGDWDVARWTASIPHPYTEDDALRCIIAARACNARGAALRLALTLKTFPRKIVGIVGMDPCEYGLRLGFWLGRPYWGRGLMGEALEAVTDALFRITEAEKVSALVLAENTAARAMLEKCGFAVTDCLDGGPGRHGDSPTLGMVLPRNEWHAPRRATGLQPALAFGRGLS</sequence>
<dbReference type="PROSITE" id="PS51186">
    <property type="entry name" value="GNAT"/>
    <property type="match status" value="1"/>
</dbReference>
<proteinExistence type="predicted"/>
<dbReference type="PANTHER" id="PTHR43792">
    <property type="entry name" value="GNAT FAMILY, PUTATIVE (AFU_ORTHOLOGUE AFUA_3G00765)-RELATED-RELATED"/>
    <property type="match status" value="1"/>
</dbReference>
<gene>
    <name evidence="2" type="ORF">K2U94_06040</name>
</gene>
<reference evidence="2" key="1">
    <citation type="journal article" date="2022" name="ISME J.">
        <title>Identification of active gaseous-alkane degraders at natural gas seeps.</title>
        <authorList>
            <person name="Farhan Ul Haque M."/>
            <person name="Hernandez M."/>
            <person name="Crombie A.T."/>
            <person name="Murrell J.C."/>
        </authorList>
    </citation>
    <scope>NUCLEOTIDE SEQUENCE</scope>
    <source>
        <strain evidence="2">PC2</strain>
    </source>
</reference>
<dbReference type="Pfam" id="PF13302">
    <property type="entry name" value="Acetyltransf_3"/>
    <property type="match status" value="1"/>
</dbReference>
<dbReference type="RefSeq" id="WP_243066340.1">
    <property type="nucleotide sequence ID" value="NZ_JAIVFK010000064.1"/>
</dbReference>
<dbReference type="Proteomes" id="UP001139104">
    <property type="component" value="Unassembled WGS sequence"/>
</dbReference>
<dbReference type="InterPro" id="IPR016181">
    <property type="entry name" value="Acyl_CoA_acyltransferase"/>
</dbReference>
<dbReference type="SUPFAM" id="SSF55729">
    <property type="entry name" value="Acyl-CoA N-acyltransferases (Nat)"/>
    <property type="match status" value="1"/>
</dbReference>
<evidence type="ECO:0000259" key="1">
    <source>
        <dbReference type="PROSITE" id="PS51186"/>
    </source>
</evidence>
<evidence type="ECO:0000313" key="2">
    <source>
        <dbReference type="EMBL" id="MCI4682321.1"/>
    </source>
</evidence>
<dbReference type="Gene3D" id="3.40.630.30">
    <property type="match status" value="1"/>
</dbReference>
<keyword evidence="3" id="KW-1185">Reference proteome</keyword>
<accession>A0ABS9Z5G7</accession>
<name>A0ABS9Z5G7_9HYPH</name>